<feature type="signal peptide" evidence="1">
    <location>
        <begin position="1"/>
        <end position="25"/>
    </location>
</feature>
<evidence type="ECO:0000259" key="2">
    <source>
        <dbReference type="Pfam" id="PF13731"/>
    </source>
</evidence>
<reference evidence="4" key="1">
    <citation type="journal article" date="2013" name="Genome Announc.">
        <title>Complete Chromosome Sequence of Carnobacterium maltaromaticum LMA 28.</title>
        <authorList>
            <person name="Cailliez-Grimal C."/>
            <person name="Chaillou S."/>
            <person name="Anba-Mondoloni J."/>
            <person name="Loux V."/>
            <person name="Afzal M.I."/>
            <person name="Rahman A."/>
            <person name="Kergourlay G."/>
            <person name="Champomier-Verges M.C."/>
            <person name="Zagorec M."/>
            <person name="Dalgaard P."/>
            <person name="Leisner J.J."/>
            <person name="Prevost H."/>
            <person name="Revol-Junelles A.M."/>
            <person name="Borges F."/>
        </authorList>
    </citation>
    <scope>NUCLEOTIDE SEQUENCE</scope>
    <source>
        <strain evidence="4">LMA28</strain>
    </source>
</reference>
<feature type="chain" id="PRO_5003918991" evidence="1">
    <location>
        <begin position="26"/>
        <end position="250"/>
    </location>
</feature>
<dbReference type="STRING" id="1234679.BN424_2963"/>
<evidence type="ECO:0000313" key="3">
    <source>
        <dbReference type="EMBL" id="CCO12384.2"/>
    </source>
</evidence>
<evidence type="ECO:0000313" key="4">
    <source>
        <dbReference type="Proteomes" id="UP000000212"/>
    </source>
</evidence>
<dbReference type="InterPro" id="IPR027994">
    <property type="entry name" value="WxL_dom"/>
</dbReference>
<keyword evidence="1" id="KW-0732">Signal</keyword>
<dbReference type="KEGG" id="cml:BN424_2963"/>
<accession>K8E6I3</accession>
<organism evidence="3 4">
    <name type="scientific">Carnobacterium maltaromaticum LMA28</name>
    <dbReference type="NCBI Taxonomy" id="1234679"/>
    <lineage>
        <taxon>Bacteria</taxon>
        <taxon>Bacillati</taxon>
        <taxon>Bacillota</taxon>
        <taxon>Bacilli</taxon>
        <taxon>Lactobacillales</taxon>
        <taxon>Carnobacteriaceae</taxon>
        <taxon>Carnobacterium</taxon>
    </lineage>
</organism>
<dbReference type="EMBL" id="HE999757">
    <property type="protein sequence ID" value="CCO12384.2"/>
    <property type="molecule type" value="Genomic_DNA"/>
</dbReference>
<keyword evidence="4" id="KW-1185">Reference proteome</keyword>
<dbReference type="RefSeq" id="WP_015077395.1">
    <property type="nucleotide sequence ID" value="NC_019425.2"/>
</dbReference>
<dbReference type="Proteomes" id="UP000000212">
    <property type="component" value="Chromosome"/>
</dbReference>
<dbReference type="Pfam" id="PF13731">
    <property type="entry name" value="WxL"/>
    <property type="match status" value="1"/>
</dbReference>
<dbReference type="AlphaFoldDB" id="K8E6I3"/>
<name>K8E6I3_CARML</name>
<protein>
    <submittedName>
        <fullName evidence="3">Cell surface protein with WxL domain</fullName>
    </submittedName>
</protein>
<sequence>MKLLNLATVAALSATILVGGATAFAEEAREVQTQGEVTFTPNSDEETVVTPPESEPEVVIPPVVPSTGPLTIAYAPSMNFGVQPISNQDQTYSMLAEMQELADGTGDTPYVSFAQVQDTRGNNEGWTLSVTASEFTSGTQNAELTGAQISLLDPTIDYDGNNALNAPTAHVSTLSLVPGAATTIMEAAEGQGAGSSSVVWGDQVALNDSTDAEVLNDAIQLFVPGTTAKDATTYTADLSWELTATPANEI</sequence>
<dbReference type="HOGENOM" id="CLU_067278_1_1_9"/>
<dbReference type="OrthoDB" id="2185364at2"/>
<dbReference type="eggNOG" id="ENOG5033R8W">
    <property type="taxonomic scope" value="Bacteria"/>
</dbReference>
<feature type="domain" description="WxL" evidence="2">
    <location>
        <begin position="27"/>
        <end position="246"/>
    </location>
</feature>
<proteinExistence type="predicted"/>
<evidence type="ECO:0000256" key="1">
    <source>
        <dbReference type="SAM" id="SignalP"/>
    </source>
</evidence>
<gene>
    <name evidence="3" type="primary">csc1B</name>
    <name evidence="3" type="ORF">BN424_2963</name>
</gene>